<feature type="transmembrane region" description="Helical" evidence="5">
    <location>
        <begin position="233"/>
        <end position="252"/>
    </location>
</feature>
<evidence type="ECO:0000256" key="1">
    <source>
        <dbReference type="ARBA" id="ARBA00004141"/>
    </source>
</evidence>
<evidence type="ECO:0000256" key="3">
    <source>
        <dbReference type="ARBA" id="ARBA00022989"/>
    </source>
</evidence>
<comment type="caution">
    <text evidence="7">The sequence shown here is derived from an EMBL/GenBank/DDBJ whole genome shotgun (WGS) entry which is preliminary data.</text>
</comment>
<feature type="transmembrane region" description="Helical" evidence="5">
    <location>
        <begin position="188"/>
        <end position="206"/>
    </location>
</feature>
<proteinExistence type="predicted"/>
<keyword evidence="2 5" id="KW-0812">Transmembrane</keyword>
<evidence type="ECO:0000313" key="7">
    <source>
        <dbReference type="EMBL" id="PIT92744.1"/>
    </source>
</evidence>
<feature type="transmembrane region" description="Helical" evidence="5">
    <location>
        <begin position="96"/>
        <end position="116"/>
    </location>
</feature>
<organism evidence="7 8">
    <name type="scientific">Candidatus Harrisonbacteria bacterium CG10_big_fil_rev_8_21_14_0_10_42_17</name>
    <dbReference type="NCBI Taxonomy" id="1974584"/>
    <lineage>
        <taxon>Bacteria</taxon>
        <taxon>Candidatus Harrisoniibacteriota</taxon>
    </lineage>
</organism>
<evidence type="ECO:0000256" key="4">
    <source>
        <dbReference type="ARBA" id="ARBA00023136"/>
    </source>
</evidence>
<feature type="transmembrane region" description="Helical" evidence="5">
    <location>
        <begin position="123"/>
        <end position="144"/>
    </location>
</feature>
<protein>
    <recommendedName>
        <fullName evidence="6">O-antigen ligase-related domain-containing protein</fullName>
    </recommendedName>
</protein>
<evidence type="ECO:0000256" key="2">
    <source>
        <dbReference type="ARBA" id="ARBA00022692"/>
    </source>
</evidence>
<name>A0A2M6WJ33_9BACT</name>
<feature type="transmembrane region" description="Helical" evidence="5">
    <location>
        <begin position="439"/>
        <end position="457"/>
    </location>
</feature>
<feature type="transmembrane region" description="Helical" evidence="5">
    <location>
        <begin position="71"/>
        <end position="90"/>
    </location>
</feature>
<feature type="transmembrane region" description="Helical" evidence="5">
    <location>
        <begin position="258"/>
        <end position="275"/>
    </location>
</feature>
<feature type="domain" description="O-antigen ligase-related" evidence="6">
    <location>
        <begin position="243"/>
        <end position="392"/>
    </location>
</feature>
<evidence type="ECO:0000256" key="5">
    <source>
        <dbReference type="SAM" id="Phobius"/>
    </source>
</evidence>
<feature type="transmembrane region" description="Helical" evidence="5">
    <location>
        <begin position="375"/>
        <end position="401"/>
    </location>
</feature>
<keyword evidence="4 5" id="KW-0472">Membrane</keyword>
<dbReference type="PANTHER" id="PTHR37422">
    <property type="entry name" value="TEICHURONIC ACID BIOSYNTHESIS PROTEIN TUAE"/>
    <property type="match status" value="1"/>
</dbReference>
<evidence type="ECO:0000259" key="6">
    <source>
        <dbReference type="Pfam" id="PF04932"/>
    </source>
</evidence>
<dbReference type="PANTHER" id="PTHR37422:SF13">
    <property type="entry name" value="LIPOPOLYSACCHARIDE BIOSYNTHESIS PROTEIN PA4999-RELATED"/>
    <property type="match status" value="1"/>
</dbReference>
<dbReference type="InterPro" id="IPR051533">
    <property type="entry name" value="WaaL-like"/>
</dbReference>
<dbReference type="Pfam" id="PF04932">
    <property type="entry name" value="Wzy_C"/>
    <property type="match status" value="1"/>
</dbReference>
<feature type="transmembrane region" description="Helical" evidence="5">
    <location>
        <begin position="42"/>
        <end position="64"/>
    </location>
</feature>
<dbReference type="InterPro" id="IPR007016">
    <property type="entry name" value="O-antigen_ligase-rel_domated"/>
</dbReference>
<evidence type="ECO:0000313" key="8">
    <source>
        <dbReference type="Proteomes" id="UP000228635"/>
    </source>
</evidence>
<accession>A0A2M6WJ33</accession>
<dbReference type="Proteomes" id="UP000228635">
    <property type="component" value="Unassembled WGS sequence"/>
</dbReference>
<comment type="subcellular location">
    <subcellularLocation>
        <location evidence="1">Membrane</location>
        <topology evidence="1">Multi-pass membrane protein</topology>
    </subcellularLocation>
</comment>
<gene>
    <name evidence="7" type="ORF">COU08_01090</name>
</gene>
<feature type="transmembrane region" description="Helical" evidence="5">
    <location>
        <begin position="287"/>
        <end position="309"/>
    </location>
</feature>
<dbReference type="GO" id="GO:0016020">
    <property type="term" value="C:membrane"/>
    <property type="evidence" value="ECO:0007669"/>
    <property type="project" value="UniProtKB-SubCell"/>
</dbReference>
<sequence>MRRILFTFQTFAFCLFLLTFSFGVRIFLYQFTSGFHEYEAVFLYFSDFPIILFTLVSFFGSNFLVRIPRSVMVSFALFISTAFVSIGYAYSSNLALYSFARLFVLVLFSLALAHFLTKQRFVFLMYALAFLAMFHSLIGIGQFISQENLGLSFLGESPISSLDGETSKFFIGGGGVVRAYGLFSHPNVFALFLVLGLFSFCFLYLYRDSGAYRYNTAQSFLENFRRFRSESHFWERLLLSSGIFIVVVGLALSFSRTGWFIAFFSVALFVAFRFFQPPFRRANLLPLGKLVIILGFSFVATLGIFRWVLIPRASLSFSEPAVVERLRYNDVGVYLLRSHPFGVGFGNQVLYSAQERLYSSFGLFSVSQWQPIHNLYLLIGAELGVLGVISFLLFITGLLWILFRSRYSLEQNLVIVLFFAVLAFGFFDHFLWTIQQGRIMLWLVMGLVIFVSGQGEANNVSSPKKNSKTQRF</sequence>
<dbReference type="EMBL" id="PFBA01000012">
    <property type="protein sequence ID" value="PIT92744.1"/>
    <property type="molecule type" value="Genomic_DNA"/>
</dbReference>
<dbReference type="AlphaFoldDB" id="A0A2M6WJ33"/>
<keyword evidence="3 5" id="KW-1133">Transmembrane helix</keyword>
<reference evidence="8" key="1">
    <citation type="submission" date="2017-09" db="EMBL/GenBank/DDBJ databases">
        <title>Depth-based differentiation of microbial function through sediment-hosted aquifers and enrichment of novel symbionts in the deep terrestrial subsurface.</title>
        <authorList>
            <person name="Probst A.J."/>
            <person name="Ladd B."/>
            <person name="Jarett J.K."/>
            <person name="Geller-Mcgrath D.E."/>
            <person name="Sieber C.M.K."/>
            <person name="Emerson J.B."/>
            <person name="Anantharaman K."/>
            <person name="Thomas B.C."/>
            <person name="Malmstrom R."/>
            <person name="Stieglmeier M."/>
            <person name="Klingl A."/>
            <person name="Woyke T."/>
            <person name="Ryan C.M."/>
            <person name="Banfield J.F."/>
        </authorList>
    </citation>
    <scope>NUCLEOTIDE SEQUENCE [LARGE SCALE GENOMIC DNA]</scope>
</reference>
<feature type="transmembrane region" description="Helical" evidence="5">
    <location>
        <begin position="413"/>
        <end position="433"/>
    </location>
</feature>